<evidence type="ECO:0000256" key="6">
    <source>
        <dbReference type="ARBA" id="ARBA00023002"/>
    </source>
</evidence>
<keyword evidence="5" id="KW-0862">Zinc</keyword>
<dbReference type="InterPro" id="IPR036291">
    <property type="entry name" value="NAD(P)-bd_dom_sf"/>
</dbReference>
<dbReference type="PANTHER" id="PTHR42940">
    <property type="entry name" value="ALCOHOL DEHYDROGENASE 1-RELATED"/>
    <property type="match status" value="1"/>
</dbReference>
<dbReference type="SUPFAM" id="SSF50129">
    <property type="entry name" value="GroES-like"/>
    <property type="match status" value="1"/>
</dbReference>
<dbReference type="EMBL" id="ML178833">
    <property type="protein sequence ID" value="TFK99457.1"/>
    <property type="molecule type" value="Genomic_DNA"/>
</dbReference>
<sequence>MSLSFDIPKLQTAAVIEALKQDLVLRKDFPVKQPAELAPGECLVKMEYTGVCHSDLHIRDGDWHIPAAVPVIGGHEGVGTVVAIGEHTTDSSIKVGDRVGVKWIAKNCGRCDCCQHGIDASCDISRAHSSGYRVHGTFCEYLVSYVSYVTPIPEGLDGAQAAPFLCAGLTVYGALKNANATIGNWVAIPGAGGGLGHLAVQIAVSMGLRVVAIDTGEEKRKLVTALGAEKWVDFRESQNLVQDVMVAAGGKGPHAAIVVSGVAEPFNQAIMYLRANGTLVAVGMGNCVLEAPIPIVIAKALKIVGSALGTLQDSIEVLDLAVRGKLKCQVEVRSLQDVNSVLEDLGQGRVAGRVVLKI</sequence>
<organism evidence="9 10">
    <name type="scientific">Pterulicium gracile</name>
    <dbReference type="NCBI Taxonomy" id="1884261"/>
    <lineage>
        <taxon>Eukaryota</taxon>
        <taxon>Fungi</taxon>
        <taxon>Dikarya</taxon>
        <taxon>Basidiomycota</taxon>
        <taxon>Agaricomycotina</taxon>
        <taxon>Agaricomycetes</taxon>
        <taxon>Agaricomycetidae</taxon>
        <taxon>Agaricales</taxon>
        <taxon>Pleurotineae</taxon>
        <taxon>Pterulaceae</taxon>
        <taxon>Pterulicium</taxon>
    </lineage>
</organism>
<dbReference type="FunFam" id="3.40.50.720:FF:000039">
    <property type="entry name" value="Alcohol dehydrogenase AdhP"/>
    <property type="match status" value="1"/>
</dbReference>
<evidence type="ECO:0000256" key="4">
    <source>
        <dbReference type="ARBA" id="ARBA00022723"/>
    </source>
</evidence>
<accession>A0A5C3QE56</accession>
<keyword evidence="6" id="KW-0560">Oxidoreductase</keyword>
<evidence type="ECO:0000313" key="10">
    <source>
        <dbReference type="Proteomes" id="UP000305067"/>
    </source>
</evidence>
<keyword evidence="4" id="KW-0479">Metal-binding</keyword>
<dbReference type="GO" id="GO:0005737">
    <property type="term" value="C:cytoplasm"/>
    <property type="evidence" value="ECO:0007669"/>
    <property type="project" value="TreeGrafter"/>
</dbReference>
<reference evidence="9 10" key="1">
    <citation type="journal article" date="2019" name="Nat. Ecol. Evol.">
        <title>Megaphylogeny resolves global patterns of mushroom evolution.</title>
        <authorList>
            <person name="Varga T."/>
            <person name="Krizsan K."/>
            <person name="Foldi C."/>
            <person name="Dima B."/>
            <person name="Sanchez-Garcia M."/>
            <person name="Sanchez-Ramirez S."/>
            <person name="Szollosi G.J."/>
            <person name="Szarkandi J.G."/>
            <person name="Papp V."/>
            <person name="Albert L."/>
            <person name="Andreopoulos W."/>
            <person name="Angelini C."/>
            <person name="Antonin V."/>
            <person name="Barry K.W."/>
            <person name="Bougher N.L."/>
            <person name="Buchanan P."/>
            <person name="Buyck B."/>
            <person name="Bense V."/>
            <person name="Catcheside P."/>
            <person name="Chovatia M."/>
            <person name="Cooper J."/>
            <person name="Damon W."/>
            <person name="Desjardin D."/>
            <person name="Finy P."/>
            <person name="Geml J."/>
            <person name="Haridas S."/>
            <person name="Hughes K."/>
            <person name="Justo A."/>
            <person name="Karasinski D."/>
            <person name="Kautmanova I."/>
            <person name="Kiss B."/>
            <person name="Kocsube S."/>
            <person name="Kotiranta H."/>
            <person name="LaButti K.M."/>
            <person name="Lechner B.E."/>
            <person name="Liimatainen K."/>
            <person name="Lipzen A."/>
            <person name="Lukacs Z."/>
            <person name="Mihaltcheva S."/>
            <person name="Morgado L.N."/>
            <person name="Niskanen T."/>
            <person name="Noordeloos M.E."/>
            <person name="Ohm R.A."/>
            <person name="Ortiz-Santana B."/>
            <person name="Ovrebo C."/>
            <person name="Racz N."/>
            <person name="Riley R."/>
            <person name="Savchenko A."/>
            <person name="Shiryaev A."/>
            <person name="Soop K."/>
            <person name="Spirin V."/>
            <person name="Szebenyi C."/>
            <person name="Tomsovsky M."/>
            <person name="Tulloss R.E."/>
            <person name="Uehling J."/>
            <person name="Grigoriev I.V."/>
            <person name="Vagvolgyi C."/>
            <person name="Papp T."/>
            <person name="Martin F.M."/>
            <person name="Miettinen O."/>
            <person name="Hibbett D.S."/>
            <person name="Nagy L.G."/>
        </authorList>
    </citation>
    <scope>NUCLEOTIDE SEQUENCE [LARGE SCALE GENOMIC DNA]</scope>
    <source>
        <strain evidence="9 10">CBS 309.79</strain>
    </source>
</reference>
<dbReference type="SMART" id="SM00829">
    <property type="entry name" value="PKS_ER"/>
    <property type="match status" value="1"/>
</dbReference>
<dbReference type="Pfam" id="PF08240">
    <property type="entry name" value="ADH_N"/>
    <property type="match status" value="1"/>
</dbReference>
<name>A0A5C3QE56_9AGAR</name>
<evidence type="ECO:0000313" key="9">
    <source>
        <dbReference type="EMBL" id="TFK99457.1"/>
    </source>
</evidence>
<evidence type="ECO:0000256" key="2">
    <source>
        <dbReference type="ARBA" id="ARBA00008072"/>
    </source>
</evidence>
<dbReference type="SUPFAM" id="SSF51735">
    <property type="entry name" value="NAD(P)-binding Rossmann-fold domains"/>
    <property type="match status" value="1"/>
</dbReference>
<evidence type="ECO:0000256" key="5">
    <source>
        <dbReference type="ARBA" id="ARBA00022833"/>
    </source>
</evidence>
<dbReference type="CDD" id="cd08297">
    <property type="entry name" value="CAD3"/>
    <property type="match status" value="1"/>
</dbReference>
<dbReference type="AlphaFoldDB" id="A0A5C3QE56"/>
<dbReference type="Pfam" id="PF00107">
    <property type="entry name" value="ADH_zinc_N"/>
    <property type="match status" value="1"/>
</dbReference>
<dbReference type="Proteomes" id="UP000305067">
    <property type="component" value="Unassembled WGS sequence"/>
</dbReference>
<feature type="domain" description="Enoyl reductase (ER)" evidence="8">
    <location>
        <begin position="18"/>
        <end position="356"/>
    </location>
</feature>
<gene>
    <name evidence="9" type="ORF">BDV98DRAFT_594782</name>
</gene>
<comment type="similarity">
    <text evidence="2">Belongs to the zinc-containing alcohol dehydrogenase family.</text>
</comment>
<dbReference type="InterPro" id="IPR011032">
    <property type="entry name" value="GroES-like_sf"/>
</dbReference>
<evidence type="ECO:0000256" key="3">
    <source>
        <dbReference type="ARBA" id="ARBA00013190"/>
    </source>
</evidence>
<keyword evidence="7" id="KW-0520">NAD</keyword>
<evidence type="ECO:0000256" key="7">
    <source>
        <dbReference type="ARBA" id="ARBA00023027"/>
    </source>
</evidence>
<dbReference type="InterPro" id="IPR020843">
    <property type="entry name" value="ER"/>
</dbReference>
<evidence type="ECO:0000256" key="1">
    <source>
        <dbReference type="ARBA" id="ARBA00001947"/>
    </source>
</evidence>
<dbReference type="Gene3D" id="3.90.180.10">
    <property type="entry name" value="Medium-chain alcohol dehydrogenases, catalytic domain"/>
    <property type="match status" value="1"/>
</dbReference>
<dbReference type="Gene3D" id="3.40.50.720">
    <property type="entry name" value="NAD(P)-binding Rossmann-like Domain"/>
    <property type="match status" value="1"/>
</dbReference>
<evidence type="ECO:0000259" key="8">
    <source>
        <dbReference type="SMART" id="SM00829"/>
    </source>
</evidence>
<keyword evidence="10" id="KW-1185">Reference proteome</keyword>
<dbReference type="InterPro" id="IPR013154">
    <property type="entry name" value="ADH-like_N"/>
</dbReference>
<dbReference type="GO" id="GO:0004022">
    <property type="term" value="F:alcohol dehydrogenase (NAD+) activity"/>
    <property type="evidence" value="ECO:0007669"/>
    <property type="project" value="UniProtKB-EC"/>
</dbReference>
<dbReference type="STRING" id="1884261.A0A5C3QE56"/>
<dbReference type="PANTHER" id="PTHR42940:SF3">
    <property type="entry name" value="ALCOHOL DEHYDROGENASE 1-RELATED"/>
    <property type="match status" value="1"/>
</dbReference>
<dbReference type="InterPro" id="IPR013149">
    <property type="entry name" value="ADH-like_C"/>
</dbReference>
<dbReference type="OrthoDB" id="1879366at2759"/>
<protein>
    <recommendedName>
        <fullName evidence="3">alcohol dehydrogenase</fullName>
        <ecNumber evidence="3">1.1.1.1</ecNumber>
    </recommendedName>
</protein>
<dbReference type="GO" id="GO:0046872">
    <property type="term" value="F:metal ion binding"/>
    <property type="evidence" value="ECO:0007669"/>
    <property type="project" value="UniProtKB-KW"/>
</dbReference>
<comment type="cofactor">
    <cofactor evidence="1">
        <name>Zn(2+)</name>
        <dbReference type="ChEBI" id="CHEBI:29105"/>
    </cofactor>
</comment>
<proteinExistence type="inferred from homology"/>
<dbReference type="EC" id="1.1.1.1" evidence="3"/>